<evidence type="ECO:0000313" key="2">
    <source>
        <dbReference type="EMBL" id="QDV81653.1"/>
    </source>
</evidence>
<dbReference type="EMBL" id="CP036432">
    <property type="protein sequence ID" value="QDV81653.1"/>
    <property type="molecule type" value="Genomic_DNA"/>
</dbReference>
<feature type="region of interest" description="Disordered" evidence="1">
    <location>
        <begin position="1"/>
        <end position="21"/>
    </location>
</feature>
<reference evidence="2 3" key="1">
    <citation type="submission" date="2019-02" db="EMBL/GenBank/DDBJ databases">
        <title>Deep-cultivation of Planctomycetes and their phenomic and genomic characterization uncovers novel biology.</title>
        <authorList>
            <person name="Wiegand S."/>
            <person name="Jogler M."/>
            <person name="Boedeker C."/>
            <person name="Pinto D."/>
            <person name="Vollmers J."/>
            <person name="Rivas-Marin E."/>
            <person name="Kohn T."/>
            <person name="Peeters S.H."/>
            <person name="Heuer A."/>
            <person name="Rast P."/>
            <person name="Oberbeckmann S."/>
            <person name="Bunk B."/>
            <person name="Jeske O."/>
            <person name="Meyerdierks A."/>
            <person name="Storesund J.E."/>
            <person name="Kallscheuer N."/>
            <person name="Luecker S."/>
            <person name="Lage O.M."/>
            <person name="Pohl T."/>
            <person name="Merkel B.J."/>
            <person name="Hornburger P."/>
            <person name="Mueller R.-W."/>
            <person name="Bruemmer F."/>
            <person name="Labrenz M."/>
            <person name="Spormann A.M."/>
            <person name="Op den Camp H."/>
            <person name="Overmann J."/>
            <person name="Amann R."/>
            <person name="Jetten M.S.M."/>
            <person name="Mascher T."/>
            <person name="Medema M.H."/>
            <person name="Devos D.P."/>
            <person name="Kaster A.-K."/>
            <person name="Ovreas L."/>
            <person name="Rohde M."/>
            <person name="Galperin M.Y."/>
            <person name="Jogler C."/>
        </authorList>
    </citation>
    <scope>NUCLEOTIDE SEQUENCE [LARGE SCALE GENOMIC DNA]</scope>
    <source>
        <strain evidence="2 3">TBK1r</strain>
    </source>
</reference>
<keyword evidence="3" id="KW-1185">Reference proteome</keyword>
<accession>A0ABX5XI35</accession>
<organism evidence="2 3">
    <name type="scientific">Stieleria magnilauensis</name>
    <dbReference type="NCBI Taxonomy" id="2527963"/>
    <lineage>
        <taxon>Bacteria</taxon>
        <taxon>Pseudomonadati</taxon>
        <taxon>Planctomycetota</taxon>
        <taxon>Planctomycetia</taxon>
        <taxon>Pirellulales</taxon>
        <taxon>Pirellulaceae</taxon>
        <taxon>Stieleria</taxon>
    </lineage>
</organism>
<evidence type="ECO:0000313" key="3">
    <source>
        <dbReference type="Proteomes" id="UP000318081"/>
    </source>
</evidence>
<gene>
    <name evidence="2" type="ORF">TBK1r_05720</name>
</gene>
<sequence>MQLPCRPLGRYENEPTDGSANPRIVISRTIRGFALPSVGYFSACCIPDCMNAGETARLLSLDEKTPHEVATPILTGRGWKV</sequence>
<proteinExistence type="predicted"/>
<protein>
    <submittedName>
        <fullName evidence="2">Uncharacterized protein</fullName>
    </submittedName>
</protein>
<dbReference type="Proteomes" id="UP000318081">
    <property type="component" value="Chromosome"/>
</dbReference>
<evidence type="ECO:0000256" key="1">
    <source>
        <dbReference type="SAM" id="MobiDB-lite"/>
    </source>
</evidence>
<name>A0ABX5XI35_9BACT</name>